<organism evidence="2 5">
    <name type="scientific">Enterocloster aldenensis</name>
    <dbReference type="NCBI Taxonomy" id="358742"/>
    <lineage>
        <taxon>Bacteria</taxon>
        <taxon>Bacillati</taxon>
        <taxon>Bacillota</taxon>
        <taxon>Clostridia</taxon>
        <taxon>Lachnospirales</taxon>
        <taxon>Lachnospiraceae</taxon>
        <taxon>Enterocloster</taxon>
    </lineage>
</organism>
<dbReference type="AlphaFoldDB" id="A0AAW5C419"/>
<dbReference type="EMBL" id="JAAITT010000060">
    <property type="protein sequence ID" value="NSJ52162.1"/>
    <property type="molecule type" value="Genomic_DNA"/>
</dbReference>
<sequence length="61" mass="7073">MNTKEMKNKGGIHTVKEEFWKAKYEKAAEDAEYFKKWSAALLFLLGFATFAIMYLLMFGGK</sequence>
<protein>
    <recommendedName>
        <fullName evidence="6">Preprotein translocase subunit SecE</fullName>
    </recommendedName>
</protein>
<reference evidence="2" key="3">
    <citation type="submission" date="2022-01" db="EMBL/GenBank/DDBJ databases">
        <title>Collection of gut derived symbiotic bacterial strains cultured from healthy donors.</title>
        <authorList>
            <person name="Lin H."/>
            <person name="Kohout C."/>
            <person name="Waligurski E."/>
            <person name="Pamer E.G."/>
        </authorList>
    </citation>
    <scope>NUCLEOTIDE SEQUENCE</scope>
    <source>
        <strain evidence="2">DFI.6.55</strain>
    </source>
</reference>
<dbReference type="RefSeq" id="WP_165642430.1">
    <property type="nucleotide sequence ID" value="NZ_JAAITT010000060.1"/>
</dbReference>
<keyword evidence="1" id="KW-0812">Transmembrane</keyword>
<evidence type="ECO:0000313" key="2">
    <source>
        <dbReference type="EMBL" id="MCG4748795.1"/>
    </source>
</evidence>
<evidence type="ECO:0000313" key="3">
    <source>
        <dbReference type="EMBL" id="NSJ52162.1"/>
    </source>
</evidence>
<evidence type="ECO:0008006" key="6">
    <source>
        <dbReference type="Google" id="ProtNLM"/>
    </source>
</evidence>
<keyword evidence="1" id="KW-1133">Transmembrane helix</keyword>
<dbReference type="Proteomes" id="UP001299608">
    <property type="component" value="Unassembled WGS sequence"/>
</dbReference>
<reference evidence="3 4" key="1">
    <citation type="journal article" date="2020" name="Cell Host Microbe">
        <title>Functional and Genomic Variation between Human-Derived Isolates of Lachnospiraceae Reveals Inter- and Intra-Species Diversity.</title>
        <authorList>
            <person name="Sorbara M.T."/>
            <person name="Littmann E.R."/>
            <person name="Fontana E."/>
            <person name="Moody T.U."/>
            <person name="Kohout C.E."/>
            <person name="Gjonbalaj M."/>
            <person name="Eaton V."/>
            <person name="Seok R."/>
            <person name="Leiner I.M."/>
            <person name="Pamer E.G."/>
        </authorList>
    </citation>
    <scope>NUCLEOTIDE SEQUENCE [LARGE SCALE GENOMIC DNA]</scope>
    <source>
        <strain evidence="3 4">MSK.1.17</strain>
    </source>
</reference>
<evidence type="ECO:0000256" key="1">
    <source>
        <dbReference type="SAM" id="Phobius"/>
    </source>
</evidence>
<keyword evidence="4" id="KW-1185">Reference proteome</keyword>
<keyword evidence="1" id="KW-0472">Membrane</keyword>
<dbReference type="EMBL" id="JAKNGE010000043">
    <property type="protein sequence ID" value="MCG4748795.1"/>
    <property type="molecule type" value="Genomic_DNA"/>
</dbReference>
<evidence type="ECO:0000313" key="4">
    <source>
        <dbReference type="Proteomes" id="UP000669239"/>
    </source>
</evidence>
<feature type="transmembrane region" description="Helical" evidence="1">
    <location>
        <begin position="37"/>
        <end position="58"/>
    </location>
</feature>
<comment type="caution">
    <text evidence="2">The sequence shown here is derived from an EMBL/GenBank/DDBJ whole genome shotgun (WGS) entry which is preliminary data.</text>
</comment>
<accession>A0AAW5C419</accession>
<proteinExistence type="predicted"/>
<dbReference type="Proteomes" id="UP000669239">
    <property type="component" value="Unassembled WGS sequence"/>
</dbReference>
<reference evidence="3" key="2">
    <citation type="submission" date="2020-02" db="EMBL/GenBank/DDBJ databases">
        <authorList>
            <person name="Littmann E."/>
            <person name="Sorbara M."/>
        </authorList>
    </citation>
    <scope>NUCLEOTIDE SEQUENCE</scope>
    <source>
        <strain evidence="3">MSK.1.17</strain>
    </source>
</reference>
<evidence type="ECO:0000313" key="5">
    <source>
        <dbReference type="Proteomes" id="UP001299608"/>
    </source>
</evidence>
<gene>
    <name evidence="3" type="ORF">G5B36_26270</name>
    <name evidence="2" type="ORF">L0N08_25600</name>
</gene>
<name>A0AAW5C419_9FIRM</name>